<keyword evidence="1" id="KW-0732">Signal</keyword>
<dbReference type="AlphaFoldDB" id="A0A6H1WR80"/>
<proteinExistence type="predicted"/>
<feature type="chain" id="PRO_5026261473" description="Lipoprotein" evidence="1">
    <location>
        <begin position="21"/>
        <end position="153"/>
    </location>
</feature>
<evidence type="ECO:0008006" key="4">
    <source>
        <dbReference type="Google" id="ProtNLM"/>
    </source>
</evidence>
<organism evidence="2 3">
    <name type="scientific">Thermosulfurimonas marina</name>
    <dbReference type="NCBI Taxonomy" id="2047767"/>
    <lineage>
        <taxon>Bacteria</taxon>
        <taxon>Pseudomonadati</taxon>
        <taxon>Thermodesulfobacteriota</taxon>
        <taxon>Thermodesulfobacteria</taxon>
        <taxon>Thermodesulfobacteriales</taxon>
        <taxon>Thermodesulfobacteriaceae</taxon>
        <taxon>Thermosulfurimonas</taxon>
    </lineage>
</organism>
<keyword evidence="3" id="KW-1185">Reference proteome</keyword>
<dbReference type="PROSITE" id="PS51257">
    <property type="entry name" value="PROKAR_LIPOPROTEIN"/>
    <property type="match status" value="1"/>
</dbReference>
<gene>
    <name evidence="2" type="ORF">FVE67_02095</name>
</gene>
<protein>
    <recommendedName>
        <fullName evidence="4">Lipoprotein</fullName>
    </recommendedName>
</protein>
<evidence type="ECO:0000256" key="1">
    <source>
        <dbReference type="SAM" id="SignalP"/>
    </source>
</evidence>
<accession>A0A6H1WR80</accession>
<dbReference type="Proteomes" id="UP000501253">
    <property type="component" value="Chromosome"/>
</dbReference>
<dbReference type="KEGG" id="tmai:FVE67_02095"/>
<dbReference type="EMBL" id="CP042909">
    <property type="protein sequence ID" value="QJA05664.1"/>
    <property type="molecule type" value="Genomic_DNA"/>
</dbReference>
<sequence length="153" mass="16862">MRKWGLLMLVFFLAACTARSQGTGGKAPVSPATPPTPVLQPTELPDLVLPSEMKIDRDRTLIVKTPTYVGGLLVARGRVTVDSLVKFFERQMLARGWEEMGRIQYKNMLLAFKRPNGSCFIYISETSFGNVEVKIWASETLGAPPQGPSPTGY</sequence>
<evidence type="ECO:0000313" key="3">
    <source>
        <dbReference type="Proteomes" id="UP000501253"/>
    </source>
</evidence>
<dbReference type="RefSeq" id="WP_168719026.1">
    <property type="nucleotide sequence ID" value="NZ_CP042909.1"/>
</dbReference>
<feature type="signal peptide" evidence="1">
    <location>
        <begin position="1"/>
        <end position="20"/>
    </location>
</feature>
<reference evidence="2 3" key="1">
    <citation type="submission" date="2019-08" db="EMBL/GenBank/DDBJ databases">
        <title>Complete genome sequence of Thermosulfurimonas marina SU872T, an anaerobic thermophilic chemolithoautotrophic bacterium isolated from a shallow marine hydrothermal vent.</title>
        <authorList>
            <person name="Allioux M."/>
            <person name="Jebbar M."/>
            <person name="Slobodkina G."/>
            <person name="Slobodkin A."/>
            <person name="Moalic Y."/>
            <person name="Frolova A."/>
            <person name="Shao Z."/>
            <person name="Alain K."/>
        </authorList>
    </citation>
    <scope>NUCLEOTIDE SEQUENCE [LARGE SCALE GENOMIC DNA]</scope>
    <source>
        <strain evidence="2 3">SU872</strain>
    </source>
</reference>
<evidence type="ECO:0000313" key="2">
    <source>
        <dbReference type="EMBL" id="QJA05664.1"/>
    </source>
</evidence>
<name>A0A6H1WR80_9BACT</name>